<comment type="similarity">
    <text evidence="2 7">Belongs to the DedA family.</text>
</comment>
<protein>
    <submittedName>
        <fullName evidence="9">Membrane-associated protein</fullName>
    </submittedName>
</protein>
<gene>
    <name evidence="9" type="ORF">CLV46_1898</name>
</gene>
<proteinExistence type="inferred from homology"/>
<evidence type="ECO:0000313" key="9">
    <source>
        <dbReference type="EMBL" id="PJJ72331.1"/>
    </source>
</evidence>
<dbReference type="RefSeq" id="WP_100364538.1">
    <property type="nucleotide sequence ID" value="NZ_PGFF01000001.1"/>
</dbReference>
<evidence type="ECO:0000256" key="3">
    <source>
        <dbReference type="ARBA" id="ARBA00022475"/>
    </source>
</evidence>
<sequence>MPAVPTSAQTLGDQLAGMIADAGPVLFYLVVWGLVFCGTALFVGVVVPFLTGDSLLFAAGIVAATNDDVSIWVLCIGVAIAAIAGDQVGFVLGRRYGRPYLLRRRSRFVRAAVERTERLYELFGWWSVVVGRYVPWVRVFVAPVAGIGGMAYWRFVTANVVGAVTWGVLITAVGYWAATVPATRPIAYAVAGVVIAASVIAGVRAWRADRRARATEPDPVAD</sequence>
<accession>A0A2M9CKA8</accession>
<organism evidence="9 10">
    <name type="scientific">Diaminobutyricimonas aerilata</name>
    <dbReference type="NCBI Taxonomy" id="1162967"/>
    <lineage>
        <taxon>Bacteria</taxon>
        <taxon>Bacillati</taxon>
        <taxon>Actinomycetota</taxon>
        <taxon>Actinomycetes</taxon>
        <taxon>Micrococcales</taxon>
        <taxon>Microbacteriaceae</taxon>
        <taxon>Diaminobutyricimonas</taxon>
    </lineage>
</organism>
<evidence type="ECO:0000256" key="1">
    <source>
        <dbReference type="ARBA" id="ARBA00004651"/>
    </source>
</evidence>
<dbReference type="OrthoDB" id="9813426at2"/>
<evidence type="ECO:0000313" key="10">
    <source>
        <dbReference type="Proteomes" id="UP000228758"/>
    </source>
</evidence>
<name>A0A2M9CKA8_9MICO</name>
<comment type="subcellular location">
    <subcellularLocation>
        <location evidence="1 7">Cell membrane</location>
        <topology evidence="1 7">Multi-pass membrane protein</topology>
    </subcellularLocation>
</comment>
<comment type="caution">
    <text evidence="9">The sequence shown here is derived from an EMBL/GenBank/DDBJ whole genome shotgun (WGS) entry which is preliminary data.</text>
</comment>
<dbReference type="InterPro" id="IPR032818">
    <property type="entry name" value="DedA-like"/>
</dbReference>
<dbReference type="PANTHER" id="PTHR30353">
    <property type="entry name" value="INNER MEMBRANE PROTEIN DEDA-RELATED"/>
    <property type="match status" value="1"/>
</dbReference>
<dbReference type="PANTHER" id="PTHR30353:SF15">
    <property type="entry name" value="INNER MEMBRANE PROTEIN YABI"/>
    <property type="match status" value="1"/>
</dbReference>
<evidence type="ECO:0000256" key="2">
    <source>
        <dbReference type="ARBA" id="ARBA00010792"/>
    </source>
</evidence>
<dbReference type="Pfam" id="PF09335">
    <property type="entry name" value="VTT_dom"/>
    <property type="match status" value="1"/>
</dbReference>
<evidence type="ECO:0000256" key="5">
    <source>
        <dbReference type="ARBA" id="ARBA00022989"/>
    </source>
</evidence>
<evidence type="ECO:0000256" key="4">
    <source>
        <dbReference type="ARBA" id="ARBA00022692"/>
    </source>
</evidence>
<keyword evidence="4 7" id="KW-0812">Transmembrane</keyword>
<dbReference type="EMBL" id="PGFF01000001">
    <property type="protein sequence ID" value="PJJ72331.1"/>
    <property type="molecule type" value="Genomic_DNA"/>
</dbReference>
<dbReference type="AlphaFoldDB" id="A0A2M9CKA8"/>
<dbReference type="GO" id="GO:0005886">
    <property type="term" value="C:plasma membrane"/>
    <property type="evidence" value="ECO:0007669"/>
    <property type="project" value="UniProtKB-SubCell"/>
</dbReference>
<dbReference type="Proteomes" id="UP000228758">
    <property type="component" value="Unassembled WGS sequence"/>
</dbReference>
<reference evidence="9 10" key="1">
    <citation type="submission" date="2017-11" db="EMBL/GenBank/DDBJ databases">
        <title>Genomic Encyclopedia of Archaeal and Bacterial Type Strains, Phase II (KMG-II): From Individual Species to Whole Genera.</title>
        <authorList>
            <person name="Goeker M."/>
        </authorList>
    </citation>
    <scope>NUCLEOTIDE SEQUENCE [LARGE SCALE GENOMIC DNA]</scope>
    <source>
        <strain evidence="9 10">DSM 27393</strain>
    </source>
</reference>
<feature type="transmembrane region" description="Helical" evidence="7">
    <location>
        <begin position="186"/>
        <end position="206"/>
    </location>
</feature>
<feature type="transmembrane region" description="Helical" evidence="7">
    <location>
        <begin position="25"/>
        <end position="50"/>
    </location>
</feature>
<dbReference type="InterPro" id="IPR032816">
    <property type="entry name" value="VTT_dom"/>
</dbReference>
<evidence type="ECO:0000256" key="7">
    <source>
        <dbReference type="RuleBase" id="RU367016"/>
    </source>
</evidence>
<feature type="transmembrane region" description="Helical" evidence="7">
    <location>
        <begin position="71"/>
        <end position="92"/>
    </location>
</feature>
<feature type="transmembrane region" description="Helical" evidence="7">
    <location>
        <begin position="160"/>
        <end position="180"/>
    </location>
</feature>
<keyword evidence="10" id="KW-1185">Reference proteome</keyword>
<keyword evidence="6 7" id="KW-0472">Membrane</keyword>
<keyword evidence="5 7" id="KW-1133">Transmembrane helix</keyword>
<evidence type="ECO:0000256" key="6">
    <source>
        <dbReference type="ARBA" id="ARBA00023136"/>
    </source>
</evidence>
<evidence type="ECO:0000259" key="8">
    <source>
        <dbReference type="Pfam" id="PF09335"/>
    </source>
</evidence>
<feature type="domain" description="VTT" evidence="8">
    <location>
        <begin position="52"/>
        <end position="175"/>
    </location>
</feature>
<keyword evidence="3 7" id="KW-1003">Cell membrane</keyword>